<dbReference type="SUPFAM" id="SSF56436">
    <property type="entry name" value="C-type lectin-like"/>
    <property type="match status" value="1"/>
</dbReference>
<keyword evidence="3" id="KW-0472">Membrane</keyword>
<feature type="compositionally biased region" description="Low complexity" evidence="2">
    <location>
        <begin position="2444"/>
        <end position="2458"/>
    </location>
</feature>
<dbReference type="SMART" id="SM00034">
    <property type="entry name" value="CLECT"/>
    <property type="match status" value="1"/>
</dbReference>
<protein>
    <recommendedName>
        <fullName evidence="5">C-type lectin domain-containing protein</fullName>
    </recommendedName>
</protein>
<reference evidence="6 7" key="1">
    <citation type="journal article" date="2021" name="Sci. Rep.">
        <title>The genome of the diatom Chaetoceros tenuissimus carries an ancient integrated fragment of an extant virus.</title>
        <authorList>
            <person name="Hongo Y."/>
            <person name="Kimura K."/>
            <person name="Takaki Y."/>
            <person name="Yoshida Y."/>
            <person name="Baba S."/>
            <person name="Kobayashi G."/>
            <person name="Nagasaki K."/>
            <person name="Hano T."/>
            <person name="Tomaru Y."/>
        </authorList>
    </citation>
    <scope>NUCLEOTIDE SEQUENCE [LARGE SCALE GENOMIC DNA]</scope>
    <source>
        <strain evidence="6 7">NIES-3715</strain>
    </source>
</reference>
<feature type="compositionally biased region" description="Polar residues" evidence="2">
    <location>
        <begin position="205"/>
        <end position="216"/>
    </location>
</feature>
<feature type="compositionally biased region" description="Basic and acidic residues" evidence="2">
    <location>
        <begin position="254"/>
        <end position="267"/>
    </location>
</feature>
<feature type="signal peptide" evidence="4">
    <location>
        <begin position="1"/>
        <end position="20"/>
    </location>
</feature>
<dbReference type="Gene3D" id="2.60.120.260">
    <property type="entry name" value="Galactose-binding domain-like"/>
    <property type="match status" value="1"/>
</dbReference>
<dbReference type="InterPro" id="IPR001304">
    <property type="entry name" value="C-type_lectin-like"/>
</dbReference>
<dbReference type="InterPro" id="IPR050111">
    <property type="entry name" value="C-type_lectin/snaclec_domain"/>
</dbReference>
<feature type="region of interest" description="Disordered" evidence="2">
    <location>
        <begin position="2432"/>
        <end position="2459"/>
    </location>
</feature>
<feature type="compositionally biased region" description="Basic and acidic residues" evidence="2">
    <location>
        <begin position="229"/>
        <end position="243"/>
    </location>
</feature>
<feature type="coiled-coil region" evidence="1">
    <location>
        <begin position="3734"/>
        <end position="3805"/>
    </location>
</feature>
<evidence type="ECO:0000256" key="1">
    <source>
        <dbReference type="SAM" id="Coils"/>
    </source>
</evidence>
<feature type="chain" id="PRO_5041917496" description="C-type lectin domain-containing protein" evidence="4">
    <location>
        <begin position="21"/>
        <end position="3836"/>
    </location>
</feature>
<name>A0AAD3GY84_9STRA</name>
<keyword evidence="3" id="KW-0812">Transmembrane</keyword>
<feature type="compositionally biased region" description="Low complexity" evidence="2">
    <location>
        <begin position="282"/>
        <end position="305"/>
    </location>
</feature>
<feature type="compositionally biased region" description="Polar residues" evidence="2">
    <location>
        <begin position="1275"/>
        <end position="1290"/>
    </location>
</feature>
<dbReference type="EMBL" id="BLLK01000019">
    <property type="protein sequence ID" value="GFH43772.1"/>
    <property type="molecule type" value="Genomic_DNA"/>
</dbReference>
<feature type="region of interest" description="Disordered" evidence="2">
    <location>
        <begin position="180"/>
        <end position="328"/>
    </location>
</feature>
<proteinExistence type="predicted"/>
<dbReference type="InterPro" id="IPR016187">
    <property type="entry name" value="CTDL_fold"/>
</dbReference>
<evidence type="ECO:0000259" key="5">
    <source>
        <dbReference type="PROSITE" id="PS50041"/>
    </source>
</evidence>
<sequence length="3836" mass="426130">MIVNLYSLATLLCIASPVQGRQGLRRDPVSSVSSKGGGGENLMMNDGNVRSIQGVASQGVGFGGVGLGKKVGLKNVQHTSSASLIHDESSSGTFDEDMEAIVNAVGKGFSDTETGDIGKGYLATGGKVANGEKKVEAEKLLGSEFFLEDVVSGSIMLEEQKKLLDEGNNLEEQEDIAFIRSSGGTSVSDGLHRHSTDGMRGPLGENNSVETVSSNRNGRKLVVEEEEHVEVGKWKEDENKDTIVSDAENSEASENVHLHSMETDENRVSNGDANAEEESVRSVVLPTASSSTSASSSADRVSTSTNNPAPSTQKKALKKRGRNRKRVEDDSATFAVVDIDVVRTGKSAPVSSSPVDSKAEDKEELILQEEEIGVDEKKKKKKKNKSVKLPSSAPSYSMMPTVVPSSSTIPSMSPTCQDDTTWTVGGTSAYSGMKCEDFDNDESSTWCETIKSLDDSSNMGKSIGEACCACGGSASYSTYPSVSPTSTPTLSHVPTMPTAQPTLCQDESDWFINEEHGLRCSGILTEDMCDRFASYIYKNKSVREACCVCGGGAHVPEKACVEDTVWFVGGTSIYSGMKCEDLANDSSSFWCATIKALDDSANMGKSIDEACCACGGSAFSTTYPSLVPTNSPTVSQMPTMPTSQPTICQDENDWFLDVEKDLSCNNILKGMCNRFENYIYKNKSVREACCVCGGGKHVEILPTSSPTSSMAPSSSPSLSLSTSPTSDPSDKPSSLFLNKLDEVLETSSSGSGNQVQVVHGDNELFQSNNLLIQVADNERSQLTYQISLLESFDHTGFFMITNTTTIEFHGNAWKVFELKESLLISEITEMSFQLSISESVDAHLICFAKDMDEESLIEDLRCLSLGGESDKKLTGYPRADNIALKKTTIQYPMPSSPWIGPSKAVDGLDSTFTVLAGTNSYWELDLGKAESISRIAISSIFGFPEPLNLKVTLDGTEKSTTMKDGKVIVTFDLNPITAKTVRLETTDPNSSIMISNVEVIAALQSHISYPVSTLFSESGITEIKYIAFIQDSFDNPFHGISSISQIQFSDLPLQTDKVVQMDMQADGNVQDIYRLTNTIASKVLVIGGEKGDGSNDRAASLVPYDANSFDMDQLFYIQASENNIRLESAKYPGYFLYSVCLNRKIGFSNETVSVDPFWLFDPDQQTKMLKNSLCDTNRFGLYAGNNHLELIQSNKNVFEWMFEQIEESFKRNFMTKLKEVYNDEIDPDSLTFGNRHVEPTQTVTLNETKNNIPAFGALGDLDIGAHEDERKLLTQSMPSNEPSLFPTNEPSRGPSEEPSLLPSTAPSALESYSLSFGGSYQNGLFAQDHTGFVTVQPTENNNRNKIEMYGNAWKIFTLPTSLRVYKDTKLFFSFNIDTAAEGHFICVGSNYNEISSREHVKDCFLLGGTQVADFGHMNVATSEQGIGRYSIPLFELSKDKTLTPSIDYIAVIQDSDTEPLQGKSSFWNFNLKTDFSTSIDAECPIGEIVANDDGMKLTRTPSNVYDHCVSSNLPSLLDQTGGEISIVLDGDEGIDLDHTELVLSREAEVLDDTLEQEGSNLRFNLGREYAGRAFSVDQFAPSWKLQCYRITLTSSLSSARKNEFTIEGLYGYMSNTIPKKCHKDASSACDLEICGPDKLIIKEISGLKEQWTWEVEISGDVTTQTVTFSNTWTDVNLMSPGTPGYVCRNSSKKKWQEHQEYAEAMGGNLVTIENEDQNNFIYDNFVAAEPCWIGLKDSNSNFGRLRRWEWADGSNSLYKEWSYGQPDDGDSEDCVEMGGKFHQQWNDNQCHRKIKAIYFFPNRLDNPASELSNLSCKRSFQPMHLETDFNANSSHETSFLREGHLCLTPNSNTYSNHTLGARANGGSLIRIDNPKQANFVFENFLENENIYEGLWISEESEMGDSRYKYLNSQGEVQTTSATSFSQAVYAVHKELDGFTCVSFDENLFYEKKETLFEFVTKCSGQIYEDTGDLTGAPRNLSISQDNGHVTFSFLDNSLCEDGFVFTRSEKIPTNEFISTGVTFTSIFDFINSNADKYNEDVNPELESSDDLTISKLGVGKEYSYCVRAINSESYMDKIDRDSDETFVKVSSPTCGVHRIRWESSISGKITTRLDAGNLPIEQVTVEYELLNEDHIPIPCSSCSGNTTTDEGGNFQIEFNIDHPMLKGKGSTSVPVKLKYNKVTTFGNSVLAHEFLCNDGIDFCNKVEGNLVQLKHLHFEEPVHVYDDTSIPFRGKLFYTNTAFPGSEGCPVVDAEVCLMHRTPASEESSLPSKTELVCVNSNRLGEYNAPIIMGSEVHEVQVRHHQHKFVPSRHNQWNYEDGIVITDGEVYSGHDFMDVSRATLRVEVVGGECSRPLGASTIKVQIEGCEWFDTFQYSGSRRSYDNVPATAVKVQVIYNEYDHIKAYFQNGDSPRTESIDLTDEHILENEIENRRDDEEVSDEPSFAPSSAPSAISPSDQDFIQVDLEEDARKVEEDEISLVRFQYDGTLAMDVIMRSGVENSQECGNSTFVSDIFSSEYGGDSFYVTNKGARVRFKIDLKFELVKTDERNISCDIVGDDYIVTLTNNIGGICSDGCTLDVKHDEVNGQRSGNARAELITDSARNETNKFTVGNPNIIEPYTKNMFFRVSGKGASLSHNAHFFIQGLFTKGAGQSFALPNAQPVMILRDPPGGLSYAKFENVRTTLKFVQETTATTMTVGIETEPEVGGEAKQEACTGLAAMLCNLLSKFDGKAGLAFDGSIGGNLQDYFEEKSNSFSTTWSYTTSTSPDLAGFMSDVFVVPNVFVAFQTYTLVLWVSPTDSLEGQCGPYKENDEFPTYTDFEIDNENTALAFFSRHHIKHVKIPELVAARDEKENLKKSMKVKGKYQKVCCDVPPCLPNTTLRKCTKEEFDEVVAQWKALKQAIKEWTQTLNTAPKTAEITEFFGSKNPFVRQMNDEDGRLKINNHPSGLAPIFYCGDGVRGNGFCEEYCYFCSKSGYCIDGRTTITKCTSGLSMQQICIKKKKCLEQEREKYSKLEEDLNKKINTNRMQFSGGGGVFEMTMNHDNKSSDSGISCWHGCGVEWNEQIKVKQGIETTFLGLKTTWTKKYTLPSIHVVHTSLAGKEDEISTSVAYGFGDEDVGDEFVVDIKFDKSFGTFIFDTVAGISRCPHEEGTLPAEDPQFTLIKSPSPYVDPDSPMLFEVEIANLGEGKGNFQLKSEQGKDYLVIVVDGTEITEAGTSLTVPKHSSKFKTVALYRDPIAFHFEPVKMFIKTCDSMRGVKKTLTLTNVGEGDEQRIEFLQPCPKISWAGDLQRDRSFILNADFYKELKVDILNNDRVGGTLFAKKEDRRLLAVVFKYRELGDVQWNNGITTIDGEDDEIDFINEKSKTLENNYGYLSRKWNTEHLQEGTYEIMVESECEQVEGNPDLSRFREEIIVGVKDTIRPKQYGNAIPLKDNILLGEEISVLFSEKIDCSYPFKFDVTIEIENFYDGVCPNGNCNKELTKRNNDLQIACEGRRIGIIPDLSVLGDVKKFLGKTFLVEIGNENGFISMDYPSHVFDVNGNSLAQNVKFQKGFLELDLYTVSLKLNIALTGSQFCSTESDALSELALALGLTDSSRITISDRNCNTNGNVATFIVLISPPSNSSRRYLKNLFKTENISDLDSLNFLSKLREMNEHSVVNGRYLKEDTQKVKISLLEIIPGEEDKKSLDTPVHLLKEERHLKNIMSTDGDISHIRENELPDEIVRNSSEEQSQIELLLMEQQKNLDAMRKEDANKLDAMRKEDAEKLEHKLEEMRKEDAEKMEEMRKEDARALREMQQKEHEEIKKVFMASIAIIVGTVVMIGGAMFMHFRRA</sequence>
<dbReference type="InterPro" id="IPR008979">
    <property type="entry name" value="Galactose-bd-like_sf"/>
</dbReference>
<evidence type="ECO:0000313" key="6">
    <source>
        <dbReference type="EMBL" id="GFH43772.1"/>
    </source>
</evidence>
<feature type="region of interest" description="Disordered" evidence="2">
    <location>
        <begin position="23"/>
        <end position="43"/>
    </location>
</feature>
<dbReference type="PANTHER" id="PTHR22803">
    <property type="entry name" value="MANNOSE, PHOSPHOLIPASE, LECTIN RECEPTOR RELATED"/>
    <property type="match status" value="1"/>
</dbReference>
<comment type="caution">
    <text evidence="6">The sequence shown here is derived from an EMBL/GenBank/DDBJ whole genome shotgun (WGS) entry which is preliminary data.</text>
</comment>
<dbReference type="PROSITE" id="PS50041">
    <property type="entry name" value="C_TYPE_LECTIN_2"/>
    <property type="match status" value="1"/>
</dbReference>
<dbReference type="Gene3D" id="3.10.100.10">
    <property type="entry name" value="Mannose-Binding Protein A, subunit A"/>
    <property type="match status" value="1"/>
</dbReference>
<keyword evidence="1" id="KW-0175">Coiled coil</keyword>
<evidence type="ECO:0000256" key="4">
    <source>
        <dbReference type="SAM" id="SignalP"/>
    </source>
</evidence>
<dbReference type="SUPFAM" id="SSF49785">
    <property type="entry name" value="Galactose-binding domain-like"/>
    <property type="match status" value="1"/>
</dbReference>
<accession>A0AAD3GY84</accession>
<keyword evidence="3" id="KW-1133">Transmembrane helix</keyword>
<feature type="compositionally biased region" description="Basic residues" evidence="2">
    <location>
        <begin position="315"/>
        <end position="325"/>
    </location>
</feature>
<evidence type="ECO:0000256" key="2">
    <source>
        <dbReference type="SAM" id="MobiDB-lite"/>
    </source>
</evidence>
<feature type="domain" description="C-type lectin" evidence="5">
    <location>
        <begin position="1685"/>
        <end position="1797"/>
    </location>
</feature>
<feature type="transmembrane region" description="Helical" evidence="3">
    <location>
        <begin position="3810"/>
        <end position="3833"/>
    </location>
</feature>
<gene>
    <name evidence="6" type="ORF">CTEN210_00245</name>
</gene>
<feature type="region of interest" description="Disordered" evidence="2">
    <location>
        <begin position="703"/>
        <end position="732"/>
    </location>
</feature>
<feature type="region of interest" description="Disordered" evidence="2">
    <location>
        <begin position="345"/>
        <end position="364"/>
    </location>
</feature>
<keyword evidence="7" id="KW-1185">Reference proteome</keyword>
<organism evidence="6 7">
    <name type="scientific">Chaetoceros tenuissimus</name>
    <dbReference type="NCBI Taxonomy" id="426638"/>
    <lineage>
        <taxon>Eukaryota</taxon>
        <taxon>Sar</taxon>
        <taxon>Stramenopiles</taxon>
        <taxon>Ochrophyta</taxon>
        <taxon>Bacillariophyta</taxon>
        <taxon>Coscinodiscophyceae</taxon>
        <taxon>Chaetocerotophycidae</taxon>
        <taxon>Chaetocerotales</taxon>
        <taxon>Chaetocerotaceae</taxon>
        <taxon>Chaetoceros</taxon>
    </lineage>
</organism>
<dbReference type="Pfam" id="PF00059">
    <property type="entry name" value="Lectin_C"/>
    <property type="match status" value="1"/>
</dbReference>
<evidence type="ECO:0000256" key="3">
    <source>
        <dbReference type="SAM" id="Phobius"/>
    </source>
</evidence>
<keyword evidence="4" id="KW-0732">Signal</keyword>
<feature type="region of interest" description="Disordered" evidence="2">
    <location>
        <begin position="1275"/>
        <end position="1305"/>
    </location>
</feature>
<evidence type="ECO:0000313" key="7">
    <source>
        <dbReference type="Proteomes" id="UP001054902"/>
    </source>
</evidence>
<dbReference type="InterPro" id="IPR016186">
    <property type="entry name" value="C-type_lectin-like/link_sf"/>
</dbReference>
<dbReference type="Proteomes" id="UP001054902">
    <property type="component" value="Unassembled WGS sequence"/>
</dbReference>
<dbReference type="CDD" id="cd00037">
    <property type="entry name" value="CLECT"/>
    <property type="match status" value="1"/>
</dbReference>